<organism evidence="1 2">
    <name type="scientific">Tetrapyrgos nigripes</name>
    <dbReference type="NCBI Taxonomy" id="182062"/>
    <lineage>
        <taxon>Eukaryota</taxon>
        <taxon>Fungi</taxon>
        <taxon>Dikarya</taxon>
        <taxon>Basidiomycota</taxon>
        <taxon>Agaricomycotina</taxon>
        <taxon>Agaricomycetes</taxon>
        <taxon>Agaricomycetidae</taxon>
        <taxon>Agaricales</taxon>
        <taxon>Marasmiineae</taxon>
        <taxon>Marasmiaceae</taxon>
        <taxon>Tetrapyrgos</taxon>
    </lineage>
</organism>
<evidence type="ECO:0000313" key="2">
    <source>
        <dbReference type="Proteomes" id="UP000559256"/>
    </source>
</evidence>
<reference evidence="1 2" key="1">
    <citation type="journal article" date="2020" name="ISME J.">
        <title>Uncovering the hidden diversity of litter-decomposition mechanisms in mushroom-forming fungi.</title>
        <authorList>
            <person name="Floudas D."/>
            <person name="Bentzer J."/>
            <person name="Ahren D."/>
            <person name="Johansson T."/>
            <person name="Persson P."/>
            <person name="Tunlid A."/>
        </authorList>
    </citation>
    <scope>NUCLEOTIDE SEQUENCE [LARGE SCALE GENOMIC DNA]</scope>
    <source>
        <strain evidence="1 2">CBS 291.85</strain>
    </source>
</reference>
<dbReference type="AlphaFoldDB" id="A0A8H5CEL8"/>
<accession>A0A8H5CEL8</accession>
<proteinExistence type="predicted"/>
<dbReference type="Proteomes" id="UP000559256">
    <property type="component" value="Unassembled WGS sequence"/>
</dbReference>
<comment type="caution">
    <text evidence="1">The sequence shown here is derived from an EMBL/GenBank/DDBJ whole genome shotgun (WGS) entry which is preliminary data.</text>
</comment>
<sequence length="212" mass="24480">MPVSCVVMRCHYCVSDKSYSGIFGLLRPSTGTGCYEHHARASSAAFTTPVNVKERAALDVFVPPITRSPVEGDVWVIGQQRNGTWWMPLRVFHRWYFKARMLFGILPTLQPNHPRRWADRTSQRRREYQHSPSSVQLRSPFQKLLMVMITLVCGFDRVFYTSDCTAIESELPSLNSDHRPSTVGYWHTDVLDPYFNSGFRTAYATTAYEFWL</sequence>
<gene>
    <name evidence="1" type="ORF">D9758_015584</name>
</gene>
<name>A0A8H5CEL8_9AGAR</name>
<dbReference type="EMBL" id="JAACJM010000183">
    <property type="protein sequence ID" value="KAF5339661.1"/>
    <property type="molecule type" value="Genomic_DNA"/>
</dbReference>
<keyword evidence="2" id="KW-1185">Reference proteome</keyword>
<protein>
    <submittedName>
        <fullName evidence="1">Uncharacterized protein</fullName>
    </submittedName>
</protein>
<evidence type="ECO:0000313" key="1">
    <source>
        <dbReference type="EMBL" id="KAF5339661.1"/>
    </source>
</evidence>